<comment type="caution">
    <text evidence="1">The sequence shown here is derived from an EMBL/GenBank/DDBJ whole genome shotgun (WGS) entry which is preliminary data.</text>
</comment>
<accession>A0A0F9V3G3</accession>
<sequence>MKHIDIVSQHLSLEIGFTGDLHPAGLTEAIIEALEKGGVLEAAGIVYLKAEAPGHKLVAINLWAPDPVEEIEPPTIPEEEEKGLTPNV</sequence>
<proteinExistence type="predicted"/>
<organism evidence="1">
    <name type="scientific">marine sediment metagenome</name>
    <dbReference type="NCBI Taxonomy" id="412755"/>
    <lineage>
        <taxon>unclassified sequences</taxon>
        <taxon>metagenomes</taxon>
        <taxon>ecological metagenomes</taxon>
    </lineage>
</organism>
<dbReference type="AlphaFoldDB" id="A0A0F9V3G3"/>
<reference evidence="1" key="1">
    <citation type="journal article" date="2015" name="Nature">
        <title>Complex archaea that bridge the gap between prokaryotes and eukaryotes.</title>
        <authorList>
            <person name="Spang A."/>
            <person name="Saw J.H."/>
            <person name="Jorgensen S.L."/>
            <person name="Zaremba-Niedzwiedzka K."/>
            <person name="Martijn J."/>
            <person name="Lind A.E."/>
            <person name="van Eijk R."/>
            <person name="Schleper C."/>
            <person name="Guy L."/>
            <person name="Ettema T.J."/>
        </authorList>
    </citation>
    <scope>NUCLEOTIDE SEQUENCE</scope>
</reference>
<gene>
    <name evidence="1" type="ORF">LCGC14_0532570</name>
</gene>
<evidence type="ECO:0000313" key="1">
    <source>
        <dbReference type="EMBL" id="KKN60423.1"/>
    </source>
</evidence>
<dbReference type="EMBL" id="LAZR01000697">
    <property type="protein sequence ID" value="KKN60423.1"/>
    <property type="molecule type" value="Genomic_DNA"/>
</dbReference>
<protein>
    <submittedName>
        <fullName evidence="1">Uncharacterized protein</fullName>
    </submittedName>
</protein>
<name>A0A0F9V3G3_9ZZZZ</name>